<reference evidence="2" key="1">
    <citation type="submission" date="2021-02" db="EMBL/GenBank/DDBJ databases">
        <authorList>
            <person name="Palmer J.M."/>
        </authorList>
    </citation>
    <scope>NUCLEOTIDE SEQUENCE</scope>
    <source>
        <strain evidence="2">SCRP734</strain>
    </source>
</reference>
<dbReference type="OrthoDB" id="140532at2759"/>
<organism evidence="2 3">
    <name type="scientific">Phytophthora pseudosyringae</name>
    <dbReference type="NCBI Taxonomy" id="221518"/>
    <lineage>
        <taxon>Eukaryota</taxon>
        <taxon>Sar</taxon>
        <taxon>Stramenopiles</taxon>
        <taxon>Oomycota</taxon>
        <taxon>Peronosporomycetes</taxon>
        <taxon>Peronosporales</taxon>
        <taxon>Peronosporaceae</taxon>
        <taxon>Phytophthora</taxon>
    </lineage>
</organism>
<dbReference type="AlphaFoldDB" id="A0A8T1W5L9"/>
<evidence type="ECO:0000313" key="3">
    <source>
        <dbReference type="Proteomes" id="UP000694044"/>
    </source>
</evidence>
<evidence type="ECO:0000259" key="1">
    <source>
        <dbReference type="Pfam" id="PF20681"/>
    </source>
</evidence>
<gene>
    <name evidence="2" type="ORF">PHYPSEUDO_014091</name>
</gene>
<keyword evidence="3" id="KW-1185">Reference proteome</keyword>
<dbReference type="InterPro" id="IPR049203">
    <property type="entry name" value="DUF6818"/>
</dbReference>
<accession>A0A8T1W5L9</accession>
<dbReference type="PANTHER" id="PTHR34409:SF1">
    <property type="entry name" value="MYB-LIKE DOMAIN-CONTAINING PROTEIN"/>
    <property type="match status" value="1"/>
</dbReference>
<protein>
    <recommendedName>
        <fullName evidence="1">DUF6818 domain-containing protein</fullName>
    </recommendedName>
</protein>
<evidence type="ECO:0000313" key="2">
    <source>
        <dbReference type="EMBL" id="KAG7387443.1"/>
    </source>
</evidence>
<comment type="caution">
    <text evidence="2">The sequence shown here is derived from an EMBL/GenBank/DDBJ whole genome shotgun (WGS) entry which is preliminary data.</text>
</comment>
<proteinExistence type="predicted"/>
<name>A0A8T1W5L9_9STRA</name>
<dbReference type="PANTHER" id="PTHR34409">
    <property type="entry name" value="SET DOMAIN-CONTAINING PROTEIN"/>
    <property type="match status" value="1"/>
</dbReference>
<sequence>MKLVWASDHTYKQSSLVRMHFTDATSPETLMDQLALFGEQYSDNKDEIDSVLFTATIWDTDSGVEMLPKLGTMTKSEGTTNYKYAEQQLLLSVVADHLPRRKIEWNHVTAAYNTRKDAKWIDRSSTSLKRKFTNLYSAARKRKASSMSSVERAALSL</sequence>
<dbReference type="EMBL" id="JAGDFM010000078">
    <property type="protein sequence ID" value="KAG7387443.1"/>
    <property type="molecule type" value="Genomic_DNA"/>
</dbReference>
<feature type="domain" description="DUF6818" evidence="1">
    <location>
        <begin position="102"/>
        <end position="147"/>
    </location>
</feature>
<dbReference type="Proteomes" id="UP000694044">
    <property type="component" value="Unassembled WGS sequence"/>
</dbReference>
<dbReference type="Pfam" id="PF20681">
    <property type="entry name" value="DUF6818"/>
    <property type="match status" value="1"/>
</dbReference>